<accession>A0A9D1RVA3</accession>
<protein>
    <submittedName>
        <fullName evidence="5">Nitroreductase family protein</fullName>
    </submittedName>
</protein>
<organism evidence="5 6">
    <name type="scientific">Candidatus Flavonifractor merdipullorum</name>
    <dbReference type="NCBI Taxonomy" id="2838590"/>
    <lineage>
        <taxon>Bacteria</taxon>
        <taxon>Bacillati</taxon>
        <taxon>Bacillota</taxon>
        <taxon>Clostridia</taxon>
        <taxon>Eubacteriales</taxon>
        <taxon>Oscillospiraceae</taxon>
        <taxon>Flavonifractor</taxon>
    </lineage>
</organism>
<dbReference type="PANTHER" id="PTHR23026:SF90">
    <property type="entry name" value="IODOTYROSINE DEIODINASE 1"/>
    <property type="match status" value="1"/>
</dbReference>
<comment type="caution">
    <text evidence="5">The sequence shown here is derived from an EMBL/GenBank/DDBJ whole genome shotgun (WGS) entry which is preliminary data.</text>
</comment>
<keyword evidence="1" id="KW-0285">Flavoprotein</keyword>
<dbReference type="InterPro" id="IPR029479">
    <property type="entry name" value="Nitroreductase"/>
</dbReference>
<keyword evidence="3" id="KW-0560">Oxidoreductase</keyword>
<keyword evidence="2" id="KW-0288">FMN</keyword>
<dbReference type="Gene3D" id="3.40.109.10">
    <property type="entry name" value="NADH Oxidase"/>
    <property type="match status" value="1"/>
</dbReference>
<evidence type="ECO:0000256" key="1">
    <source>
        <dbReference type="ARBA" id="ARBA00022630"/>
    </source>
</evidence>
<dbReference type="InterPro" id="IPR000415">
    <property type="entry name" value="Nitroreductase-like"/>
</dbReference>
<dbReference type="EMBL" id="DXGA01000061">
    <property type="protein sequence ID" value="HIW93442.1"/>
    <property type="molecule type" value="Genomic_DNA"/>
</dbReference>
<sequence length="192" mass="21578">METREALAGRRSVRLYRKDLPVSQEDLTAILDSACMAPSAINLQHWYFVVLRSAEAMSDFKAIMRRVSDKFHPILKDRFAKNPETIRDTETFLNSLGGAPVCILAFFLKNDYPDRDGAMQSVSAALENLMLAAWDRGLGTCWMSAPQRMGFGPEIQERFAPGKGEFVAAVTLGYPEKVGPMPRRREGRYTIV</sequence>
<reference evidence="5" key="2">
    <citation type="submission" date="2021-04" db="EMBL/GenBank/DDBJ databases">
        <authorList>
            <person name="Gilroy R."/>
        </authorList>
    </citation>
    <scope>NUCLEOTIDE SEQUENCE</scope>
    <source>
        <strain evidence="5">ChiGjej6B6-1540</strain>
    </source>
</reference>
<dbReference type="PANTHER" id="PTHR23026">
    <property type="entry name" value="NADPH NITROREDUCTASE"/>
    <property type="match status" value="1"/>
</dbReference>
<proteinExistence type="predicted"/>
<evidence type="ECO:0000259" key="4">
    <source>
        <dbReference type="Pfam" id="PF00881"/>
    </source>
</evidence>
<name>A0A9D1RVA3_9FIRM</name>
<gene>
    <name evidence="5" type="ORF">H9868_02765</name>
</gene>
<dbReference type="Proteomes" id="UP000824192">
    <property type="component" value="Unassembled WGS sequence"/>
</dbReference>
<dbReference type="Pfam" id="PF00881">
    <property type="entry name" value="Nitroreductase"/>
    <property type="match status" value="1"/>
</dbReference>
<dbReference type="SUPFAM" id="SSF55469">
    <property type="entry name" value="FMN-dependent nitroreductase-like"/>
    <property type="match status" value="1"/>
</dbReference>
<evidence type="ECO:0000256" key="2">
    <source>
        <dbReference type="ARBA" id="ARBA00022643"/>
    </source>
</evidence>
<evidence type="ECO:0000256" key="3">
    <source>
        <dbReference type="ARBA" id="ARBA00023002"/>
    </source>
</evidence>
<feature type="domain" description="Nitroreductase" evidence="4">
    <location>
        <begin position="8"/>
        <end position="174"/>
    </location>
</feature>
<reference evidence="5" key="1">
    <citation type="journal article" date="2021" name="PeerJ">
        <title>Extensive microbial diversity within the chicken gut microbiome revealed by metagenomics and culture.</title>
        <authorList>
            <person name="Gilroy R."/>
            <person name="Ravi A."/>
            <person name="Getino M."/>
            <person name="Pursley I."/>
            <person name="Horton D.L."/>
            <person name="Alikhan N.F."/>
            <person name="Baker D."/>
            <person name="Gharbi K."/>
            <person name="Hall N."/>
            <person name="Watson M."/>
            <person name="Adriaenssens E.M."/>
            <person name="Foster-Nyarko E."/>
            <person name="Jarju S."/>
            <person name="Secka A."/>
            <person name="Antonio M."/>
            <person name="Oren A."/>
            <person name="Chaudhuri R.R."/>
            <person name="La Ragione R."/>
            <person name="Hildebrand F."/>
            <person name="Pallen M.J."/>
        </authorList>
    </citation>
    <scope>NUCLEOTIDE SEQUENCE</scope>
    <source>
        <strain evidence="5">ChiGjej6B6-1540</strain>
    </source>
</reference>
<evidence type="ECO:0000313" key="5">
    <source>
        <dbReference type="EMBL" id="HIW93442.1"/>
    </source>
</evidence>
<dbReference type="InterPro" id="IPR050627">
    <property type="entry name" value="Nitroreductase/BluB"/>
</dbReference>
<evidence type="ECO:0000313" key="6">
    <source>
        <dbReference type="Proteomes" id="UP000824192"/>
    </source>
</evidence>
<dbReference type="GO" id="GO:0016491">
    <property type="term" value="F:oxidoreductase activity"/>
    <property type="evidence" value="ECO:0007669"/>
    <property type="project" value="UniProtKB-KW"/>
</dbReference>
<dbReference type="AlphaFoldDB" id="A0A9D1RVA3"/>